<sequence>MEVRKKTRIAAMADIHVRVSDKGLLRGIFEELNEKADVLAICGDLTDTGDEEEAVVLGEELKALRIPVVGVLGNHDYEKGRQKIIKQILTEHHMTILDGESIVLADVAFAGVKGFGGGFDQYMLSIFGEDMMKQFVHEAVNESLQLDRALTRLEQECPHLPKAVLLHYAPIKDTVAGEPEQLFPFLGSSHLAEPLTRRQVSIAFHGHAHGGTLSGHTTSEIPIYNVALPVLKREKEGQSYLIVEV</sequence>
<keyword evidence="2" id="KW-0378">Hydrolase</keyword>
<evidence type="ECO:0000256" key="1">
    <source>
        <dbReference type="ARBA" id="ARBA00022723"/>
    </source>
</evidence>
<evidence type="ECO:0000313" key="5">
    <source>
        <dbReference type="Proteomes" id="UP001409291"/>
    </source>
</evidence>
<gene>
    <name evidence="4" type="ORF">ABE541_15885</name>
</gene>
<evidence type="ECO:0000313" key="4">
    <source>
        <dbReference type="EMBL" id="MEN5378744.1"/>
    </source>
</evidence>
<dbReference type="PIRSF" id="PIRSF008292">
    <property type="entry name" value="UCP008292"/>
    <property type="match status" value="1"/>
</dbReference>
<reference evidence="4 5" key="1">
    <citation type="submission" date="2024-04" db="EMBL/GenBank/DDBJ databases">
        <title>WGS of bacteria from Torrens River.</title>
        <authorList>
            <person name="Wyrsch E.R."/>
            <person name="Drigo B."/>
        </authorList>
    </citation>
    <scope>NUCLEOTIDE SEQUENCE [LARGE SCALE GENOMIC DNA]</scope>
    <source>
        <strain evidence="4 5">TWI391</strain>
    </source>
</reference>
<feature type="domain" description="Calcineurin-like phosphoesterase" evidence="3">
    <location>
        <begin position="8"/>
        <end position="210"/>
    </location>
</feature>
<dbReference type="InterPro" id="IPR051158">
    <property type="entry name" value="Metallophosphoesterase_sf"/>
</dbReference>
<dbReference type="RefSeq" id="WP_346581656.1">
    <property type="nucleotide sequence ID" value="NZ_JBDJNQ010000007.1"/>
</dbReference>
<dbReference type="InterPro" id="IPR016538">
    <property type="entry name" value="UCP008292"/>
</dbReference>
<dbReference type="PANTHER" id="PTHR31302">
    <property type="entry name" value="TRANSMEMBRANE PROTEIN WITH METALLOPHOSPHOESTERASE DOMAIN-RELATED"/>
    <property type="match status" value="1"/>
</dbReference>
<keyword evidence="1" id="KW-0479">Metal-binding</keyword>
<name>A0ABV0BZ23_9SPHI</name>
<dbReference type="InterPro" id="IPR029052">
    <property type="entry name" value="Metallo-depent_PP-like"/>
</dbReference>
<dbReference type="EMBL" id="JBDJNQ010000007">
    <property type="protein sequence ID" value="MEN5378744.1"/>
    <property type="molecule type" value="Genomic_DNA"/>
</dbReference>
<proteinExistence type="predicted"/>
<dbReference type="PANTHER" id="PTHR31302:SF31">
    <property type="entry name" value="PHOSPHODIESTERASE YAEI"/>
    <property type="match status" value="1"/>
</dbReference>
<dbReference type="Proteomes" id="UP001409291">
    <property type="component" value="Unassembled WGS sequence"/>
</dbReference>
<organism evidence="4 5">
    <name type="scientific">Sphingobacterium kitahiroshimense</name>
    <dbReference type="NCBI Taxonomy" id="470446"/>
    <lineage>
        <taxon>Bacteria</taxon>
        <taxon>Pseudomonadati</taxon>
        <taxon>Bacteroidota</taxon>
        <taxon>Sphingobacteriia</taxon>
        <taxon>Sphingobacteriales</taxon>
        <taxon>Sphingobacteriaceae</taxon>
        <taxon>Sphingobacterium</taxon>
    </lineage>
</organism>
<dbReference type="Pfam" id="PF00149">
    <property type="entry name" value="Metallophos"/>
    <property type="match status" value="1"/>
</dbReference>
<dbReference type="SUPFAM" id="SSF56300">
    <property type="entry name" value="Metallo-dependent phosphatases"/>
    <property type="match status" value="1"/>
</dbReference>
<evidence type="ECO:0000256" key="2">
    <source>
        <dbReference type="ARBA" id="ARBA00022801"/>
    </source>
</evidence>
<dbReference type="Gene3D" id="3.60.21.10">
    <property type="match status" value="1"/>
</dbReference>
<protein>
    <submittedName>
        <fullName evidence="4">Metallophosphoesterase</fullName>
    </submittedName>
</protein>
<accession>A0ABV0BZ23</accession>
<evidence type="ECO:0000259" key="3">
    <source>
        <dbReference type="Pfam" id="PF00149"/>
    </source>
</evidence>
<keyword evidence="5" id="KW-1185">Reference proteome</keyword>
<comment type="caution">
    <text evidence="4">The sequence shown here is derived from an EMBL/GenBank/DDBJ whole genome shotgun (WGS) entry which is preliminary data.</text>
</comment>
<dbReference type="InterPro" id="IPR004843">
    <property type="entry name" value="Calcineurin-like_PHP"/>
</dbReference>